<feature type="region of interest" description="Disordered" evidence="2">
    <location>
        <begin position="1"/>
        <end position="116"/>
    </location>
</feature>
<feature type="compositionally biased region" description="Low complexity" evidence="2">
    <location>
        <begin position="16"/>
        <end position="37"/>
    </location>
</feature>
<feature type="region of interest" description="Disordered" evidence="2">
    <location>
        <begin position="512"/>
        <end position="543"/>
    </location>
</feature>
<evidence type="ECO:0000256" key="2">
    <source>
        <dbReference type="SAM" id="MobiDB-lite"/>
    </source>
</evidence>
<dbReference type="AlphaFoldDB" id="A0A8X8CFV5"/>
<evidence type="ECO:0000313" key="4">
    <source>
        <dbReference type="Proteomes" id="UP000886885"/>
    </source>
</evidence>
<keyword evidence="1" id="KW-0175">Coiled coil</keyword>
<feature type="coiled-coil region" evidence="1">
    <location>
        <begin position="313"/>
        <end position="354"/>
    </location>
</feature>
<gene>
    <name evidence="3" type="ORF">POTOM_044798</name>
</gene>
<protein>
    <submittedName>
        <fullName evidence="3">Uncharacterized protein</fullName>
    </submittedName>
</protein>
<evidence type="ECO:0000313" key="3">
    <source>
        <dbReference type="EMBL" id="KAG6752557.1"/>
    </source>
</evidence>
<reference evidence="3" key="1">
    <citation type="journal article" date="2020" name="bioRxiv">
        <title>Hybrid origin of Populus tomentosa Carr. identified through genome sequencing and phylogenomic analysis.</title>
        <authorList>
            <person name="An X."/>
            <person name="Gao K."/>
            <person name="Chen Z."/>
            <person name="Li J."/>
            <person name="Yang X."/>
            <person name="Yang X."/>
            <person name="Zhou J."/>
            <person name="Guo T."/>
            <person name="Zhao T."/>
            <person name="Huang S."/>
            <person name="Miao D."/>
            <person name="Khan W.U."/>
            <person name="Rao P."/>
            <person name="Ye M."/>
            <person name="Lei B."/>
            <person name="Liao W."/>
            <person name="Wang J."/>
            <person name="Ji L."/>
            <person name="Li Y."/>
            <person name="Guo B."/>
            <person name="Mustafa N.S."/>
            <person name="Li S."/>
            <person name="Yun Q."/>
            <person name="Keller S.R."/>
            <person name="Mao J."/>
            <person name="Zhang R."/>
            <person name="Strauss S.H."/>
        </authorList>
    </citation>
    <scope>NUCLEOTIDE SEQUENCE</scope>
    <source>
        <strain evidence="3">GM15</strain>
        <tissue evidence="3">Leaf</tissue>
    </source>
</reference>
<dbReference type="PANTHER" id="PTHR31016">
    <property type="entry name" value="OS04G0228100 PROTEIN"/>
    <property type="match status" value="1"/>
</dbReference>
<evidence type="ECO:0000256" key="1">
    <source>
        <dbReference type="SAM" id="Coils"/>
    </source>
</evidence>
<organism evidence="3 4">
    <name type="scientific">Populus tomentosa</name>
    <name type="common">Chinese white poplar</name>
    <dbReference type="NCBI Taxonomy" id="118781"/>
    <lineage>
        <taxon>Eukaryota</taxon>
        <taxon>Viridiplantae</taxon>
        <taxon>Streptophyta</taxon>
        <taxon>Embryophyta</taxon>
        <taxon>Tracheophyta</taxon>
        <taxon>Spermatophyta</taxon>
        <taxon>Magnoliopsida</taxon>
        <taxon>eudicotyledons</taxon>
        <taxon>Gunneridae</taxon>
        <taxon>Pentapetalae</taxon>
        <taxon>rosids</taxon>
        <taxon>fabids</taxon>
        <taxon>Malpighiales</taxon>
        <taxon>Salicaceae</taxon>
        <taxon>Saliceae</taxon>
        <taxon>Populus</taxon>
    </lineage>
</organism>
<feature type="compositionally biased region" description="Polar residues" evidence="2">
    <location>
        <begin position="525"/>
        <end position="543"/>
    </location>
</feature>
<sequence length="543" mass="61720">MAYRRRQQQQLEEETSGTSSRSRPSPITTTTSSSSYSLDEEDWSYEDVQIPNDSNIKNKSNSTSLATKAIRASSAAHRDSSLSSAYAFTNHPPPSPSPSSDSSNFNSSSTKEEESNKAYYHEYTSMKAMKETKQQQGFWGTLARKAKSILDDDFNTNNNNAPSPPQKQHQHQHQQLNSATDRTTTRQHHVPDSATMPKYQNQYPSHETYRKTESPAFQKGLNAISSSLNYIGNAVEEGLTKVESRTADIIQETRKHIRKKPNGAAGQNQATNRSSMWQQPQMQTNRQQPQKETEQELQLKASRDVAMAMAAKAKLLLRELKTFKADLAFAKERCAQLEEENKILRENHERGENLEDDDLVHIPFTMILFFSICSYLSSNAVIIWKMIIWLLTNYQNELEMWCLVMLGMRAEKRIRMLELYIRLQLETLLAEKARLAHENSVYARENRFLREVVEYHQLTMQDVVYLDEGTEEVTEVYPVKVVSNTPSIPTTSPPPLYTEASHGTSLTVTQDILPHPVPPPGSVEVSKSATSPNSYARHQLQQI</sequence>
<feature type="compositionally biased region" description="Low complexity" evidence="2">
    <location>
        <begin position="98"/>
        <end position="109"/>
    </location>
</feature>
<feature type="compositionally biased region" description="Low complexity" evidence="2">
    <location>
        <begin position="69"/>
        <end position="85"/>
    </location>
</feature>
<feature type="compositionally biased region" description="Polar residues" evidence="2">
    <location>
        <begin position="265"/>
        <end position="277"/>
    </location>
</feature>
<accession>A0A8X8CFV5</accession>
<name>A0A8X8CFV5_POPTO</name>
<dbReference type="Proteomes" id="UP000886885">
    <property type="component" value="Chromosome 13A"/>
</dbReference>
<feature type="region of interest" description="Disordered" evidence="2">
    <location>
        <begin position="253"/>
        <end position="296"/>
    </location>
</feature>
<feature type="compositionally biased region" description="Low complexity" evidence="2">
    <location>
        <begin position="278"/>
        <end position="288"/>
    </location>
</feature>
<feature type="region of interest" description="Disordered" evidence="2">
    <location>
        <begin position="152"/>
        <end position="209"/>
    </location>
</feature>
<dbReference type="OrthoDB" id="1924603at2759"/>
<feature type="compositionally biased region" description="Polar residues" evidence="2">
    <location>
        <begin position="51"/>
        <end position="66"/>
    </location>
</feature>
<dbReference type="EMBL" id="JAAWWB010000025">
    <property type="protein sequence ID" value="KAG6752557.1"/>
    <property type="molecule type" value="Genomic_DNA"/>
</dbReference>
<comment type="caution">
    <text evidence="3">The sequence shown here is derived from an EMBL/GenBank/DDBJ whole genome shotgun (WGS) entry which is preliminary data.</text>
</comment>
<proteinExistence type="predicted"/>
<dbReference type="PANTHER" id="PTHR31016:SF20">
    <property type="entry name" value="HEAT-INDUCIBLE TRANSCRIPTION REPRESSOR-RELATED"/>
    <property type="match status" value="1"/>
</dbReference>
<keyword evidence="4" id="KW-1185">Reference proteome</keyword>